<evidence type="ECO:0000256" key="1">
    <source>
        <dbReference type="SAM" id="Phobius"/>
    </source>
</evidence>
<dbReference type="PANTHER" id="PTHR37305">
    <property type="entry name" value="INTEGRAL MEMBRANE PROTEIN-RELATED"/>
    <property type="match status" value="1"/>
</dbReference>
<organism evidence="2 3">
    <name type="scientific">Clostridium muellerianum</name>
    <dbReference type="NCBI Taxonomy" id="2716538"/>
    <lineage>
        <taxon>Bacteria</taxon>
        <taxon>Bacillati</taxon>
        <taxon>Bacillota</taxon>
        <taxon>Clostridia</taxon>
        <taxon>Eubacteriales</taxon>
        <taxon>Clostridiaceae</taxon>
        <taxon>Clostridium</taxon>
    </lineage>
</organism>
<proteinExistence type="predicted"/>
<reference evidence="2 3" key="2">
    <citation type="submission" date="2020-06" db="EMBL/GenBank/DDBJ databases">
        <title>Complete Genome Sequence of Clostridium muelleri sp. nov. P21T, an Acid-Alcohol Producing Acetogen Isolated from Old Hay.</title>
        <authorList>
            <person name="Duncan K.E."/>
            <person name="Tanner R.S."/>
        </authorList>
    </citation>
    <scope>NUCLEOTIDE SEQUENCE [LARGE SCALE GENOMIC DNA]</scope>
    <source>
        <strain evidence="2 3">P21</strain>
    </source>
</reference>
<dbReference type="Proteomes" id="UP000537131">
    <property type="component" value="Unassembled WGS sequence"/>
</dbReference>
<feature type="transmembrane region" description="Helical" evidence="1">
    <location>
        <begin position="95"/>
        <end position="116"/>
    </location>
</feature>
<feature type="transmembrane region" description="Helical" evidence="1">
    <location>
        <begin position="136"/>
        <end position="160"/>
    </location>
</feature>
<keyword evidence="1" id="KW-1133">Transmembrane helix</keyword>
<keyword evidence="3" id="KW-1185">Reference proteome</keyword>
<comment type="caution">
    <text evidence="2">The sequence shown here is derived from an EMBL/GenBank/DDBJ whole genome shotgun (WGS) entry which is preliminary data.</text>
</comment>
<dbReference type="Pfam" id="PF12730">
    <property type="entry name" value="ABC2_membrane_4"/>
    <property type="match status" value="1"/>
</dbReference>
<gene>
    <name evidence="2" type="ORF">HBE96_12335</name>
</gene>
<dbReference type="PANTHER" id="PTHR37305:SF1">
    <property type="entry name" value="MEMBRANE PROTEIN"/>
    <property type="match status" value="1"/>
</dbReference>
<feature type="transmembrane region" description="Helical" evidence="1">
    <location>
        <begin position="219"/>
        <end position="241"/>
    </location>
</feature>
<name>A0A7Y0HP80_9CLOT</name>
<evidence type="ECO:0000313" key="2">
    <source>
        <dbReference type="EMBL" id="NMM63452.1"/>
    </source>
</evidence>
<dbReference type="AlphaFoldDB" id="A0A7Y0HP80"/>
<evidence type="ECO:0000313" key="3">
    <source>
        <dbReference type="Proteomes" id="UP000537131"/>
    </source>
</evidence>
<reference evidence="2 3" key="1">
    <citation type="submission" date="2020-04" db="EMBL/GenBank/DDBJ databases">
        <authorList>
            <person name="Doyle D.A."/>
        </authorList>
    </citation>
    <scope>NUCLEOTIDE SEQUENCE [LARGE SCALE GENOMIC DNA]</scope>
    <source>
        <strain evidence="2 3">P21</strain>
    </source>
</reference>
<dbReference type="RefSeq" id="WP_169298056.1">
    <property type="nucleotide sequence ID" value="NZ_JABBNI010000022.1"/>
</dbReference>
<dbReference type="EMBL" id="JABBNI010000022">
    <property type="protein sequence ID" value="NMM63452.1"/>
    <property type="molecule type" value="Genomic_DNA"/>
</dbReference>
<feature type="transmembrane region" description="Helical" evidence="1">
    <location>
        <begin position="48"/>
        <end position="74"/>
    </location>
</feature>
<keyword evidence="1" id="KW-0472">Membrane</keyword>
<sequence>MFNLIKVELNKLKTSKTLYLCVFLNLLQSILVYTFSDKLQLMGGKESLFYLLGIQGALALNILIGIFVSDHIVIEFTSGYIKNFISYGHKRINIFVSKIIACYVGTMIITFMPPLIISGINSKINGYGEVFCFNSLIFLLKTILIMIIIYISIASVFVLIAFVCKNINISIIIVVGLDFMNRIFEIMSVQKPSLRWIAGKFIFGQSTIMLSDKVTRGEILQAVIMGIVTIIITTLVGIYVFKNSDIK</sequence>
<keyword evidence="1" id="KW-0812">Transmembrane</keyword>
<feature type="transmembrane region" description="Helical" evidence="1">
    <location>
        <begin position="18"/>
        <end position="36"/>
    </location>
</feature>
<accession>A0A7Y0HP80</accession>
<protein>
    <submittedName>
        <fullName evidence="2">ABC transporter permease subunit</fullName>
    </submittedName>
</protein>